<dbReference type="PRINTS" id="PR00837">
    <property type="entry name" value="V5TPXLIKE"/>
</dbReference>
<dbReference type="Gene3D" id="3.40.33.10">
    <property type="entry name" value="CAP"/>
    <property type="match status" value="1"/>
</dbReference>
<dbReference type="OMA" id="CAWNKVC"/>
<dbReference type="SUPFAM" id="SSF55797">
    <property type="entry name" value="PR-1-like"/>
    <property type="match status" value="1"/>
</dbReference>
<dbReference type="Pfam" id="PF00188">
    <property type="entry name" value="CAP"/>
    <property type="match status" value="1"/>
</dbReference>
<dbReference type="InterPro" id="IPR035940">
    <property type="entry name" value="CAP_sf"/>
</dbReference>
<sequence>MEQRKTTVKTEIKNGKKIVTTTTIATTDLNPMNLDEPQGAFLKCPVELPVTIAPKTKHTKGDFQRKALERHNYYRFLHGVPPLEWCSKCASKAQAYANHLAKTQSLEHSHDKSWGENLFTSTGSREPVISADAAVDSWYNEVNYIKNYTDPSPSNFYETGHFTQLVWKDTTHVGMAYAVNGNNAYIVANYLPPGNLLGKFPENVFPRTE</sequence>
<dbReference type="EnsemblMetazoa" id="XM_022788205">
    <property type="protein sequence ID" value="XP_022643940"/>
    <property type="gene ID" value="LOC111243113"/>
</dbReference>
<dbReference type="GO" id="GO:0005576">
    <property type="term" value="C:extracellular region"/>
    <property type="evidence" value="ECO:0007669"/>
    <property type="project" value="InterPro"/>
</dbReference>
<dbReference type="PANTHER" id="PTHR10334">
    <property type="entry name" value="CYSTEINE-RICH SECRETORY PROTEIN-RELATED"/>
    <property type="match status" value="1"/>
</dbReference>
<dbReference type="AlphaFoldDB" id="A0A7M7IZP2"/>
<dbReference type="SMART" id="SM00198">
    <property type="entry name" value="SCP"/>
    <property type="match status" value="1"/>
</dbReference>
<proteinExistence type="predicted"/>
<dbReference type="GeneID" id="111243113"/>
<dbReference type="InterPro" id="IPR018244">
    <property type="entry name" value="Allrgn_V5/Tpx1_CS"/>
</dbReference>
<dbReference type="PROSITE" id="PS01009">
    <property type="entry name" value="CRISP_1"/>
    <property type="match status" value="1"/>
</dbReference>
<dbReference type="RefSeq" id="XP_022643943.1">
    <property type="nucleotide sequence ID" value="XM_022788208.1"/>
</dbReference>
<organism evidence="2 3">
    <name type="scientific">Varroa destructor</name>
    <name type="common">Honeybee mite</name>
    <dbReference type="NCBI Taxonomy" id="109461"/>
    <lineage>
        <taxon>Eukaryota</taxon>
        <taxon>Metazoa</taxon>
        <taxon>Ecdysozoa</taxon>
        <taxon>Arthropoda</taxon>
        <taxon>Chelicerata</taxon>
        <taxon>Arachnida</taxon>
        <taxon>Acari</taxon>
        <taxon>Parasitiformes</taxon>
        <taxon>Mesostigmata</taxon>
        <taxon>Gamasina</taxon>
        <taxon>Dermanyssoidea</taxon>
        <taxon>Varroidae</taxon>
        <taxon>Varroa</taxon>
    </lineage>
</organism>
<name>A0A7M7IZP2_VARDE</name>
<reference evidence="2" key="1">
    <citation type="submission" date="2021-01" db="UniProtKB">
        <authorList>
            <consortium name="EnsemblMetazoa"/>
        </authorList>
    </citation>
    <scope>IDENTIFICATION</scope>
</reference>
<dbReference type="InterPro" id="IPR001283">
    <property type="entry name" value="CRISP-related"/>
</dbReference>
<evidence type="ECO:0000313" key="3">
    <source>
        <dbReference type="Proteomes" id="UP000594260"/>
    </source>
</evidence>
<accession>A0A7M7IZP2</accession>
<dbReference type="FunFam" id="3.40.33.10:FF:000002">
    <property type="entry name" value="Golgi-associated plant pathogenesis-related protein 1"/>
    <property type="match status" value="1"/>
</dbReference>
<dbReference type="OrthoDB" id="6433391at2759"/>
<feature type="domain" description="SCP" evidence="1">
    <location>
        <begin position="62"/>
        <end position="198"/>
    </location>
</feature>
<keyword evidence="3" id="KW-1185">Reference proteome</keyword>
<dbReference type="RefSeq" id="XP_022643940.1">
    <property type="nucleotide sequence ID" value="XM_022788205.1"/>
</dbReference>
<dbReference type="Proteomes" id="UP000594260">
    <property type="component" value="Unplaced"/>
</dbReference>
<dbReference type="KEGG" id="vde:111243113"/>
<dbReference type="EnsemblMetazoa" id="XM_022788208">
    <property type="protein sequence ID" value="XP_022643943"/>
    <property type="gene ID" value="LOC111243113"/>
</dbReference>
<dbReference type="EnsemblMetazoa" id="XM_022788206">
    <property type="protein sequence ID" value="XP_022643941"/>
    <property type="gene ID" value="LOC111243113"/>
</dbReference>
<evidence type="ECO:0000313" key="2">
    <source>
        <dbReference type="EnsemblMetazoa" id="XP_022643942"/>
    </source>
</evidence>
<dbReference type="InParanoid" id="A0A7M7IZP2"/>
<dbReference type="FunCoup" id="A0A7M7IZP2">
    <property type="interactions" value="11"/>
</dbReference>
<dbReference type="CDD" id="cd05382">
    <property type="entry name" value="CAP_GAPR1-like"/>
    <property type="match status" value="1"/>
</dbReference>
<dbReference type="EnsemblMetazoa" id="XM_022788207">
    <property type="protein sequence ID" value="XP_022643942"/>
    <property type="gene ID" value="LOC111243113"/>
</dbReference>
<dbReference type="RefSeq" id="XP_022643942.1">
    <property type="nucleotide sequence ID" value="XM_022788207.1"/>
</dbReference>
<dbReference type="InterPro" id="IPR034113">
    <property type="entry name" value="SCP_GAPR1-like"/>
</dbReference>
<protein>
    <recommendedName>
        <fullName evidence="1">SCP domain-containing protein</fullName>
    </recommendedName>
</protein>
<evidence type="ECO:0000259" key="1">
    <source>
        <dbReference type="SMART" id="SM00198"/>
    </source>
</evidence>
<dbReference type="RefSeq" id="XP_022643941.1">
    <property type="nucleotide sequence ID" value="XM_022788206.1"/>
</dbReference>
<dbReference type="InterPro" id="IPR014044">
    <property type="entry name" value="CAP_dom"/>
</dbReference>